<evidence type="ECO:0000313" key="1">
    <source>
        <dbReference type="EMBL" id="MFD2311503.1"/>
    </source>
</evidence>
<reference evidence="2" key="1">
    <citation type="journal article" date="2019" name="Int. J. Syst. Evol. Microbiol.">
        <title>The Global Catalogue of Microorganisms (GCM) 10K type strain sequencing project: providing services to taxonomists for standard genome sequencing and annotation.</title>
        <authorList>
            <consortium name="The Broad Institute Genomics Platform"/>
            <consortium name="The Broad Institute Genome Sequencing Center for Infectious Disease"/>
            <person name="Wu L."/>
            <person name="Ma J."/>
        </authorList>
    </citation>
    <scope>NUCLEOTIDE SEQUENCE [LARGE SCALE GENOMIC DNA]</scope>
    <source>
        <strain evidence="2">KCTC 12848</strain>
    </source>
</reference>
<organism evidence="1 2">
    <name type="scientific">Microbulbifer halophilus</name>
    <dbReference type="NCBI Taxonomy" id="453963"/>
    <lineage>
        <taxon>Bacteria</taxon>
        <taxon>Pseudomonadati</taxon>
        <taxon>Pseudomonadota</taxon>
        <taxon>Gammaproteobacteria</taxon>
        <taxon>Cellvibrionales</taxon>
        <taxon>Microbulbiferaceae</taxon>
        <taxon>Microbulbifer</taxon>
    </lineage>
</organism>
<protein>
    <submittedName>
        <fullName evidence="1">DUF411 domain-containing protein</fullName>
    </submittedName>
</protein>
<evidence type="ECO:0000313" key="2">
    <source>
        <dbReference type="Proteomes" id="UP001597425"/>
    </source>
</evidence>
<dbReference type="Pfam" id="PF04214">
    <property type="entry name" value="DUF411"/>
    <property type="match status" value="1"/>
</dbReference>
<dbReference type="EMBL" id="JBHUJD010000018">
    <property type="protein sequence ID" value="MFD2311503.1"/>
    <property type="molecule type" value="Genomic_DNA"/>
</dbReference>
<dbReference type="Proteomes" id="UP001597425">
    <property type="component" value="Unassembled WGS sequence"/>
</dbReference>
<dbReference type="RefSeq" id="WP_265723199.1">
    <property type="nucleotide sequence ID" value="NZ_JAPIVK010000040.1"/>
</dbReference>
<proteinExistence type="predicted"/>
<comment type="caution">
    <text evidence="1">The sequence shown here is derived from an EMBL/GenBank/DDBJ whole genome shotgun (WGS) entry which is preliminary data.</text>
</comment>
<name>A0ABW5EEG7_9GAMM</name>
<keyword evidence="2" id="KW-1185">Reference proteome</keyword>
<gene>
    <name evidence="1" type="ORF">ACFSKX_13835</name>
</gene>
<dbReference type="InterPro" id="IPR007332">
    <property type="entry name" value="DUF411"/>
</dbReference>
<accession>A0ABW5EEG7</accession>
<sequence>MHRPTDRLSCFLLAVVILGAAPLWVENARSDDEGENGTASSGELSGPLVVHKNPLCFCCKKWMAHLHRRGIETSTDNTTNMSRIKGQWAIPEGMHSCHTAVLNKKYVFEGHVPARFIRKYLSNPPEGSYGLTVPGMPEGSPGMYKGKDFEPYNIYLLMRGGDYRFYVRVEKPESR</sequence>